<name>A0A3Q8XGJ7_ACIJO</name>
<evidence type="ECO:0000313" key="2">
    <source>
        <dbReference type="Proteomes" id="UP000276980"/>
    </source>
</evidence>
<accession>A0A3Q8XGJ7</accession>
<protein>
    <submittedName>
        <fullName evidence="1">Uncharacterized protein</fullName>
    </submittedName>
</protein>
<dbReference type="Proteomes" id="UP000276980">
    <property type="component" value="Chromosome"/>
</dbReference>
<proteinExistence type="predicted"/>
<gene>
    <name evidence="1" type="ORF">CFH90_13310</name>
</gene>
<reference evidence="1 2" key="1">
    <citation type="submission" date="2017-06" db="EMBL/GenBank/DDBJ databases">
        <title>Complete Genome Sequence of the Carbazole-Degrading Bacterium Acinetobacter johnsonii IC001.</title>
        <authorList>
            <person name="Vejarano F."/>
            <person name="Suzuki-Minakuchi C."/>
            <person name="Ohtsubo Y."/>
            <person name="Tsuda M."/>
            <person name="Okada K."/>
            <person name="Nojiri H."/>
        </authorList>
    </citation>
    <scope>NUCLEOTIDE SEQUENCE [LARGE SCALE GENOMIC DNA]</scope>
    <source>
        <strain evidence="1 2">IC001</strain>
    </source>
</reference>
<sequence>MWYFKVNLELNKSTGNLFVNKSEFFFDNEKFISNNTFLKKHLKVNGFDTYGFEVVFFECNFSLNIIFKDGDFVRYFFLTFDEDCYDDTCLKKKLVELSGFVTKEINIKPKKQEWKSFFELEWGGIELNAIRQDYSITMKIHNV</sequence>
<dbReference type="EMBL" id="CP022298">
    <property type="protein sequence ID" value="AZN64949.1"/>
    <property type="molecule type" value="Genomic_DNA"/>
</dbReference>
<organism evidence="1 2">
    <name type="scientific">Acinetobacter johnsonii</name>
    <dbReference type="NCBI Taxonomy" id="40214"/>
    <lineage>
        <taxon>Bacteria</taxon>
        <taxon>Pseudomonadati</taxon>
        <taxon>Pseudomonadota</taxon>
        <taxon>Gammaproteobacteria</taxon>
        <taxon>Moraxellales</taxon>
        <taxon>Moraxellaceae</taxon>
        <taxon>Acinetobacter</taxon>
    </lineage>
</organism>
<dbReference type="AlphaFoldDB" id="A0A3Q8XGJ7"/>
<evidence type="ECO:0000313" key="1">
    <source>
        <dbReference type="EMBL" id="AZN64949.1"/>
    </source>
</evidence>